<gene>
    <name evidence="2" type="primary">ABCG24</name>
    <name evidence="2" type="ORF">SNEC2469_LOCUS23806</name>
</gene>
<evidence type="ECO:0000313" key="3">
    <source>
        <dbReference type="Proteomes" id="UP000601435"/>
    </source>
</evidence>
<reference evidence="2" key="1">
    <citation type="submission" date="2021-02" db="EMBL/GenBank/DDBJ databases">
        <authorList>
            <person name="Dougan E. K."/>
            <person name="Rhodes N."/>
            <person name="Thang M."/>
            <person name="Chan C."/>
        </authorList>
    </citation>
    <scope>NUCLEOTIDE SEQUENCE</scope>
</reference>
<dbReference type="AlphaFoldDB" id="A0A812Z121"/>
<protein>
    <submittedName>
        <fullName evidence="2">ABCG24 protein</fullName>
    </submittedName>
</protein>
<name>A0A812Z121_9DINO</name>
<accession>A0A812Z121</accession>
<evidence type="ECO:0000313" key="2">
    <source>
        <dbReference type="EMBL" id="CAE7805286.1"/>
    </source>
</evidence>
<feature type="region of interest" description="Disordered" evidence="1">
    <location>
        <begin position="1"/>
        <end position="22"/>
    </location>
</feature>
<evidence type="ECO:0000256" key="1">
    <source>
        <dbReference type="SAM" id="MobiDB-lite"/>
    </source>
</evidence>
<keyword evidence="3" id="KW-1185">Reference proteome</keyword>
<comment type="caution">
    <text evidence="2">The sequence shown here is derived from an EMBL/GenBank/DDBJ whole genome shotgun (WGS) entry which is preliminary data.</text>
</comment>
<dbReference type="Proteomes" id="UP000601435">
    <property type="component" value="Unassembled WGS sequence"/>
</dbReference>
<proteinExistence type="predicted"/>
<organism evidence="2 3">
    <name type="scientific">Symbiodinium necroappetens</name>
    <dbReference type="NCBI Taxonomy" id="1628268"/>
    <lineage>
        <taxon>Eukaryota</taxon>
        <taxon>Sar</taxon>
        <taxon>Alveolata</taxon>
        <taxon>Dinophyceae</taxon>
        <taxon>Suessiales</taxon>
        <taxon>Symbiodiniaceae</taxon>
        <taxon>Symbiodinium</taxon>
    </lineage>
</organism>
<sequence length="253" mass="27363">MAEDDSKGDVKRPVEEGWETARPKKKRKAAQILAVDINGSYSPGLADVQSLLLRIFTEQYGENPRWLCVRGMNLVKCCRVVLLPCLESTVVLNRPASAPFLTSLLRSKNRVAMKTSSEVEHFPKDQGAADAGSRMLLSLLAARAKPTVAKKAKAPAKVQPGASEAKVPIRDYLVSEEARNRSGYPDKSFCGKPGWIVLPERSDLGEGQLPGEHADEQASLDPDAKHLAALDCEMVMLLALASDTFGLPGGELA</sequence>
<dbReference type="EMBL" id="CAJNJA010044886">
    <property type="protein sequence ID" value="CAE7805286.1"/>
    <property type="molecule type" value="Genomic_DNA"/>
</dbReference>